<dbReference type="EMBL" id="CYKH01001766">
    <property type="protein sequence ID" value="CUG89758.1"/>
    <property type="molecule type" value="Genomic_DNA"/>
</dbReference>
<gene>
    <name evidence="2" type="ORF">BSAL_23260</name>
</gene>
<accession>A0A0S4JMM3</accession>
<evidence type="ECO:0000313" key="2">
    <source>
        <dbReference type="EMBL" id="CUG89758.1"/>
    </source>
</evidence>
<evidence type="ECO:0000313" key="3">
    <source>
        <dbReference type="Proteomes" id="UP000051952"/>
    </source>
</evidence>
<keyword evidence="3" id="KW-1185">Reference proteome</keyword>
<name>A0A0S4JMM3_BODSA</name>
<reference evidence="3" key="1">
    <citation type="submission" date="2015-09" db="EMBL/GenBank/DDBJ databases">
        <authorList>
            <consortium name="Pathogen Informatics"/>
        </authorList>
    </citation>
    <scope>NUCLEOTIDE SEQUENCE [LARGE SCALE GENOMIC DNA]</scope>
    <source>
        <strain evidence="3">Lake Konstanz</strain>
    </source>
</reference>
<keyword evidence="1 2" id="KW-0812">Transmembrane</keyword>
<dbReference type="Proteomes" id="UP000051952">
    <property type="component" value="Unassembled WGS sequence"/>
</dbReference>
<dbReference type="OrthoDB" id="245940at2759"/>
<feature type="transmembrane region" description="Helical" evidence="1">
    <location>
        <begin position="49"/>
        <end position="71"/>
    </location>
</feature>
<keyword evidence="1" id="KW-1133">Transmembrane helix</keyword>
<proteinExistence type="predicted"/>
<keyword evidence="1" id="KW-0472">Membrane</keyword>
<sequence length="116" mass="13802">MLRWSNRRYATYSEGIFKRSMRKKDHDDPFHRKPTTSQKTIKTFRQQHFVVKYSLVFIVGFLAGSIIEFFACKTKLYEAVMASTKLSWRIKIREGIRWMSLLWTSERTLTSGNART</sequence>
<dbReference type="VEuPathDB" id="TriTrypDB:BSAL_23260"/>
<protein>
    <submittedName>
        <fullName evidence="2">Transmembrane protein, putative</fullName>
    </submittedName>
</protein>
<organism evidence="2 3">
    <name type="scientific">Bodo saltans</name>
    <name type="common">Flagellated protozoan</name>
    <dbReference type="NCBI Taxonomy" id="75058"/>
    <lineage>
        <taxon>Eukaryota</taxon>
        <taxon>Discoba</taxon>
        <taxon>Euglenozoa</taxon>
        <taxon>Kinetoplastea</taxon>
        <taxon>Metakinetoplastina</taxon>
        <taxon>Eubodonida</taxon>
        <taxon>Bodonidae</taxon>
        <taxon>Bodo</taxon>
    </lineage>
</organism>
<dbReference type="AlphaFoldDB" id="A0A0S4JMM3"/>
<evidence type="ECO:0000256" key="1">
    <source>
        <dbReference type="SAM" id="Phobius"/>
    </source>
</evidence>